<dbReference type="Gene3D" id="3.40.50.300">
    <property type="entry name" value="P-loop containing nucleotide triphosphate hydrolases"/>
    <property type="match status" value="1"/>
</dbReference>
<accession>A0A150GKT9</accession>
<evidence type="ECO:0008006" key="4">
    <source>
        <dbReference type="Google" id="ProtNLM"/>
    </source>
</evidence>
<evidence type="ECO:0000313" key="2">
    <source>
        <dbReference type="EMBL" id="KXZ50411.1"/>
    </source>
</evidence>
<comment type="caution">
    <text evidence="2">The sequence shown here is derived from an EMBL/GenBank/DDBJ whole genome shotgun (WGS) entry which is preliminary data.</text>
</comment>
<dbReference type="AlphaFoldDB" id="A0A150GKT9"/>
<protein>
    <recommendedName>
        <fullName evidence="4">Protein-tyrosine sulfotransferase</fullName>
    </recommendedName>
</protein>
<proteinExistence type="predicted"/>
<keyword evidence="3" id="KW-1185">Reference proteome</keyword>
<reference evidence="3" key="1">
    <citation type="journal article" date="2016" name="Nat. Commun.">
        <title>The Gonium pectorale genome demonstrates co-option of cell cycle regulation during the evolution of multicellularity.</title>
        <authorList>
            <person name="Hanschen E.R."/>
            <person name="Marriage T.N."/>
            <person name="Ferris P.J."/>
            <person name="Hamaji T."/>
            <person name="Toyoda A."/>
            <person name="Fujiyama A."/>
            <person name="Neme R."/>
            <person name="Noguchi H."/>
            <person name="Minakuchi Y."/>
            <person name="Suzuki M."/>
            <person name="Kawai-Toyooka H."/>
            <person name="Smith D.R."/>
            <person name="Sparks H."/>
            <person name="Anderson J."/>
            <person name="Bakaric R."/>
            <person name="Luria V."/>
            <person name="Karger A."/>
            <person name="Kirschner M.W."/>
            <person name="Durand P.M."/>
            <person name="Michod R.E."/>
            <person name="Nozaki H."/>
            <person name="Olson B.J."/>
        </authorList>
    </citation>
    <scope>NUCLEOTIDE SEQUENCE [LARGE SCALE GENOMIC DNA]</scope>
    <source>
        <strain evidence="3">NIES-2863</strain>
    </source>
</reference>
<gene>
    <name evidence="2" type="ORF">GPECTOR_16g585</name>
</gene>
<dbReference type="InterPro" id="IPR027417">
    <property type="entry name" value="P-loop_NTPase"/>
</dbReference>
<evidence type="ECO:0000256" key="1">
    <source>
        <dbReference type="SAM" id="MobiDB-lite"/>
    </source>
</evidence>
<evidence type="ECO:0000313" key="3">
    <source>
        <dbReference type="Proteomes" id="UP000075714"/>
    </source>
</evidence>
<name>A0A150GKT9_GONPE</name>
<dbReference type="SUPFAM" id="SSF52540">
    <property type="entry name" value="P-loop containing nucleoside triphosphate hydrolases"/>
    <property type="match status" value="1"/>
</dbReference>
<sequence>MHIRRCLMVLATGRSGSTALVDALNQLPNYFIRGEHKAAFHYLYLTWRCLKFTWSMAREFRNGTVRVLQAASASADDASGAGSGAAAAASRALSHVPFDVAKQAYNSVAPTMKLPWFSDVHPDRTKEAMRSFYGMLYGYQGAGFVSGFKEIRYVRNGRFPVPNATYVDFADFIAFLRNMCVDVKVLLNTRAKPDLASNRKLHRMMGRNHGASAEAFEENMRITHVWYASENPQHSMRVLMEDMFDPKVNATLARNILTFLGEDPNARIDFARMPTWSADGQRQRRRRRGHRRQRRR</sequence>
<feature type="region of interest" description="Disordered" evidence="1">
    <location>
        <begin position="272"/>
        <end position="296"/>
    </location>
</feature>
<organism evidence="2 3">
    <name type="scientific">Gonium pectorale</name>
    <name type="common">Green alga</name>
    <dbReference type="NCBI Taxonomy" id="33097"/>
    <lineage>
        <taxon>Eukaryota</taxon>
        <taxon>Viridiplantae</taxon>
        <taxon>Chlorophyta</taxon>
        <taxon>core chlorophytes</taxon>
        <taxon>Chlorophyceae</taxon>
        <taxon>CS clade</taxon>
        <taxon>Chlamydomonadales</taxon>
        <taxon>Volvocaceae</taxon>
        <taxon>Gonium</taxon>
    </lineage>
</organism>
<dbReference type="OrthoDB" id="541217at2759"/>
<feature type="compositionally biased region" description="Basic residues" evidence="1">
    <location>
        <begin position="283"/>
        <end position="296"/>
    </location>
</feature>
<dbReference type="EMBL" id="LSYV01000017">
    <property type="protein sequence ID" value="KXZ50411.1"/>
    <property type="molecule type" value="Genomic_DNA"/>
</dbReference>
<dbReference type="Proteomes" id="UP000075714">
    <property type="component" value="Unassembled WGS sequence"/>
</dbReference>